<evidence type="ECO:0000256" key="2">
    <source>
        <dbReference type="ARBA" id="ARBA00023134"/>
    </source>
</evidence>
<dbReference type="RefSeq" id="XP_070895580.1">
    <property type="nucleotide sequence ID" value="XM_071043343.1"/>
</dbReference>
<proteinExistence type="predicted"/>
<protein>
    <submittedName>
        <fullName evidence="4">P-loop containing nucleoside triphosphate hydrolase protein</fullName>
    </submittedName>
</protein>
<dbReference type="InterPro" id="IPR020850">
    <property type="entry name" value="GED_dom"/>
</dbReference>
<dbReference type="GeneID" id="98158507"/>
<dbReference type="EMBL" id="JBFXLR010000046">
    <property type="protein sequence ID" value="KAL2843402.1"/>
    <property type="molecule type" value="Genomic_DNA"/>
</dbReference>
<evidence type="ECO:0000256" key="1">
    <source>
        <dbReference type="ARBA" id="ARBA00022741"/>
    </source>
</evidence>
<dbReference type="InterPro" id="IPR001401">
    <property type="entry name" value="Dynamin_GTPase"/>
</dbReference>
<evidence type="ECO:0000313" key="4">
    <source>
        <dbReference type="EMBL" id="KAL2843402.1"/>
    </source>
</evidence>
<keyword evidence="4" id="KW-0378">Hydrolase</keyword>
<dbReference type="Pfam" id="PF00350">
    <property type="entry name" value="Dynamin_N"/>
    <property type="match status" value="1"/>
</dbReference>
<dbReference type="InterPro" id="IPR045063">
    <property type="entry name" value="Dynamin_N"/>
</dbReference>
<dbReference type="Gene3D" id="1.20.120.1240">
    <property type="entry name" value="Dynamin, middle domain"/>
    <property type="match status" value="1"/>
</dbReference>
<name>A0ABR4JWI7_9EURO</name>
<dbReference type="InterPro" id="IPR000375">
    <property type="entry name" value="Dynamin_stalk"/>
</dbReference>
<dbReference type="Pfam" id="PF01031">
    <property type="entry name" value="Dynamin_M"/>
    <property type="match status" value="1"/>
</dbReference>
<dbReference type="PRINTS" id="PR00195">
    <property type="entry name" value="DYNAMIN"/>
</dbReference>
<dbReference type="SUPFAM" id="SSF52540">
    <property type="entry name" value="P-loop containing nucleoside triphosphate hydrolases"/>
    <property type="match status" value="1"/>
</dbReference>
<evidence type="ECO:0000259" key="3">
    <source>
        <dbReference type="PROSITE" id="PS51388"/>
    </source>
</evidence>
<dbReference type="CDD" id="cd08771">
    <property type="entry name" value="DLP_1"/>
    <property type="match status" value="1"/>
</dbReference>
<dbReference type="SMART" id="SM00053">
    <property type="entry name" value="DYNc"/>
    <property type="match status" value="1"/>
</dbReference>
<organism evidence="4 5">
    <name type="scientific">Aspergillus pseudodeflectus</name>
    <dbReference type="NCBI Taxonomy" id="176178"/>
    <lineage>
        <taxon>Eukaryota</taxon>
        <taxon>Fungi</taxon>
        <taxon>Dikarya</taxon>
        <taxon>Ascomycota</taxon>
        <taxon>Pezizomycotina</taxon>
        <taxon>Eurotiomycetes</taxon>
        <taxon>Eurotiomycetidae</taxon>
        <taxon>Eurotiales</taxon>
        <taxon>Aspergillaceae</taxon>
        <taxon>Aspergillus</taxon>
        <taxon>Aspergillus subgen. Nidulantes</taxon>
    </lineage>
</organism>
<accession>A0ABR4JWI7</accession>
<keyword evidence="1" id="KW-0547">Nucleotide-binding</keyword>
<dbReference type="PANTHER" id="PTHR11566:SF21">
    <property type="entry name" value="DYNAMIN RELATED PROTEIN 1, ISOFORM A"/>
    <property type="match status" value="1"/>
</dbReference>
<feature type="domain" description="GED" evidence="3">
    <location>
        <begin position="594"/>
        <end position="684"/>
    </location>
</feature>
<gene>
    <name evidence="4" type="ORF">BJX68DRAFT_257448</name>
</gene>
<sequence length="684" mass="77380">MDFKAAADLDNEKRAHVLEIIDRLRDLGVGETVSLPQLVVVGDQSSGKSSLLEGLTGMSFPIASDLCTRFATQIVLRRAHHDDAGARITIIPGPGTPLDDELDNLLRSFQRTLAVDKFVSEEFRKIFDEAAEFMGLPGPNTKDVENIGKRFSDDTLKIELSGPDQHHLSVVDVPGLFHNPTKYQTAEDRVIIRNLIHAVMDARNNLANQEVFSMARAADPRGKRTVGIITKCDAVEKGDEAGVMRIAKNHVENLMHGWFVVKNRSTKEIKEGVTIEDRHANEQRFFSTHLPWSELSRDRVGIHPLKKFLGLLLYEHIRSEFPNVVKDVENHLRTAQKALELLGPPRSVPIDQRRFLTRVANKYQREVSKALGGNYDPQLERESPLKLRMHIRVQSEAFSKTISVLGHTRIFQTVRGTLDPEYTSANEVGKKRQDLCIIEWIRSIYRESRGTELPGTVNPAVLENLFRQQTTTWEPIATNYIQKVTDAVKAFMEIVLPSIITETEVLEKLQRRLRQVQESAYSAATAEFCRILNDERGGILQTVNHYFADNLNAIREERVRARLQQAGYNDGQNVATNLLHVMKTIHLSNEQQAVYDIHDILKAYYKVALKRFTDNVVLQVVERHILGPNGPVRAFSPDMVNDFDEGELMEIAGESFSTSNMRNDLVAQCERFEKALNIAKQSGI</sequence>
<evidence type="ECO:0000313" key="5">
    <source>
        <dbReference type="Proteomes" id="UP001610444"/>
    </source>
</evidence>
<dbReference type="PANTHER" id="PTHR11566">
    <property type="entry name" value="DYNAMIN"/>
    <property type="match status" value="1"/>
</dbReference>
<dbReference type="Gene3D" id="3.40.50.300">
    <property type="entry name" value="P-loop containing nucleotide triphosphate hydrolases"/>
    <property type="match status" value="1"/>
</dbReference>
<reference evidence="4 5" key="1">
    <citation type="submission" date="2024-07" db="EMBL/GenBank/DDBJ databases">
        <title>Section-level genome sequencing and comparative genomics of Aspergillus sections Usti and Cavernicolus.</title>
        <authorList>
            <consortium name="Lawrence Berkeley National Laboratory"/>
            <person name="Nybo J.L."/>
            <person name="Vesth T.C."/>
            <person name="Theobald S."/>
            <person name="Frisvad J.C."/>
            <person name="Larsen T.O."/>
            <person name="Kjaerboelling I."/>
            <person name="Rothschild-Mancinelli K."/>
            <person name="Lyhne E.K."/>
            <person name="Kogle M.E."/>
            <person name="Barry K."/>
            <person name="Clum A."/>
            <person name="Na H."/>
            <person name="Ledsgaard L."/>
            <person name="Lin J."/>
            <person name="Lipzen A."/>
            <person name="Kuo A."/>
            <person name="Riley R."/>
            <person name="Mondo S."/>
            <person name="LaButti K."/>
            <person name="Haridas S."/>
            <person name="Pangalinan J."/>
            <person name="Salamov A.A."/>
            <person name="Simmons B.A."/>
            <person name="Magnuson J.K."/>
            <person name="Chen J."/>
            <person name="Drula E."/>
            <person name="Henrissat B."/>
            <person name="Wiebenga A."/>
            <person name="Lubbers R.J."/>
            <person name="Gomes A.C."/>
            <person name="Macurrencykelacurrency M.R."/>
            <person name="Stajich J."/>
            <person name="Grigoriev I.V."/>
            <person name="Mortensen U.H."/>
            <person name="De vries R.P."/>
            <person name="Baker S.E."/>
            <person name="Andersen M.R."/>
        </authorList>
    </citation>
    <scope>NUCLEOTIDE SEQUENCE [LARGE SCALE GENOMIC DNA]</scope>
    <source>
        <strain evidence="4 5">CBS 756.74</strain>
    </source>
</reference>
<dbReference type="Proteomes" id="UP001610444">
    <property type="component" value="Unassembled WGS sequence"/>
</dbReference>
<keyword evidence="2" id="KW-0342">GTP-binding</keyword>
<comment type="caution">
    <text evidence="4">The sequence shown here is derived from an EMBL/GenBank/DDBJ whole genome shotgun (WGS) entry which is preliminary data.</text>
</comment>
<dbReference type="InterPro" id="IPR022812">
    <property type="entry name" value="Dynamin"/>
</dbReference>
<dbReference type="InterPro" id="IPR027417">
    <property type="entry name" value="P-loop_NTPase"/>
</dbReference>
<keyword evidence="5" id="KW-1185">Reference proteome</keyword>
<dbReference type="GO" id="GO:0016787">
    <property type="term" value="F:hydrolase activity"/>
    <property type="evidence" value="ECO:0007669"/>
    <property type="project" value="UniProtKB-KW"/>
</dbReference>
<dbReference type="PROSITE" id="PS51388">
    <property type="entry name" value="GED"/>
    <property type="match status" value="1"/>
</dbReference>